<feature type="region of interest" description="Disordered" evidence="8">
    <location>
        <begin position="43"/>
        <end position="72"/>
    </location>
</feature>
<dbReference type="PANTHER" id="PTHR10746:SF6">
    <property type="entry name" value="LARGE RIBOSOMAL SUBUNIT PROTEIN UL4M"/>
    <property type="match status" value="1"/>
</dbReference>
<dbReference type="InterPro" id="IPR013005">
    <property type="entry name" value="Ribosomal_uL4-like"/>
</dbReference>
<dbReference type="GO" id="GO:0019843">
    <property type="term" value="F:rRNA binding"/>
    <property type="evidence" value="ECO:0007669"/>
    <property type="project" value="UniProtKB-UniRule"/>
</dbReference>
<dbReference type="GO" id="GO:1990904">
    <property type="term" value="C:ribonucleoprotein complex"/>
    <property type="evidence" value="ECO:0007669"/>
    <property type="project" value="UniProtKB-KW"/>
</dbReference>
<proteinExistence type="inferred from homology"/>
<comment type="subunit">
    <text evidence="7">Part of the 50S ribosomal subunit.</text>
</comment>
<evidence type="ECO:0000256" key="7">
    <source>
        <dbReference type="HAMAP-Rule" id="MF_01328"/>
    </source>
</evidence>
<dbReference type="OrthoDB" id="9803201at2"/>
<accession>A0A5R8MFJ4</accession>
<organism evidence="9 10">
    <name type="scientific">Halomonas urmiana</name>
    <dbReference type="NCBI Taxonomy" id="490901"/>
    <lineage>
        <taxon>Bacteria</taxon>
        <taxon>Pseudomonadati</taxon>
        <taxon>Pseudomonadota</taxon>
        <taxon>Gammaproteobacteria</taxon>
        <taxon>Oceanospirillales</taxon>
        <taxon>Halomonadaceae</taxon>
        <taxon>Halomonas</taxon>
    </lineage>
</organism>
<name>A0A5R8MFJ4_9GAMM</name>
<evidence type="ECO:0000256" key="8">
    <source>
        <dbReference type="SAM" id="MobiDB-lite"/>
    </source>
</evidence>
<sequence>MNLNLAGAGAGAVEVSDATFGKEFNEALVHQVVTAYLAGGRQGTRAQKNRSDVRGGGKKPWRQKGTGRARAGTIRSPIWRAGGVTFAARPQDHSQKVNRKMYRAAMRSILSELVRQERLVAVDAFAVEAPKTKQLVAKLEELGLEKVLIVTEEVDENLYLAARNIPNVDVVDVAAADPVSLVAFDKVLVTVSALRKFEEKLA</sequence>
<keyword evidence="10" id="KW-1185">Reference proteome</keyword>
<keyword evidence="3 7" id="KW-0694">RNA-binding</keyword>
<evidence type="ECO:0000256" key="3">
    <source>
        <dbReference type="ARBA" id="ARBA00022884"/>
    </source>
</evidence>
<dbReference type="EMBL" id="VBUI01000016">
    <property type="protein sequence ID" value="TLF49493.1"/>
    <property type="molecule type" value="Genomic_DNA"/>
</dbReference>
<evidence type="ECO:0000256" key="2">
    <source>
        <dbReference type="ARBA" id="ARBA00022730"/>
    </source>
</evidence>
<reference evidence="9 10" key="1">
    <citation type="journal article" date="2007" name="Int. J. Syst. Evol. Microbiol.">
        <title>Halomonas saccharevitans sp. nov., Halomonas arcis sp. nov. and Halomonas subterranea sp. nov., halophilic bacteria isolated from hypersaline environments of China.</title>
        <authorList>
            <person name="Xu X.W."/>
            <person name="Wu Y.H."/>
            <person name="Zhou Z."/>
            <person name="Wang C.S."/>
            <person name="Zhou Y.G."/>
            <person name="Zhang H.B."/>
            <person name="Wang Y."/>
            <person name="Wu M."/>
        </authorList>
    </citation>
    <scope>NUCLEOTIDE SEQUENCE [LARGE SCALE GENOMIC DNA]</scope>
    <source>
        <strain evidence="9 10">TBZ3</strain>
    </source>
</reference>
<dbReference type="Proteomes" id="UP000306973">
    <property type="component" value="Unassembled WGS sequence"/>
</dbReference>
<evidence type="ECO:0000256" key="4">
    <source>
        <dbReference type="ARBA" id="ARBA00022980"/>
    </source>
</evidence>
<dbReference type="GO" id="GO:0006412">
    <property type="term" value="P:translation"/>
    <property type="evidence" value="ECO:0007669"/>
    <property type="project" value="UniProtKB-UniRule"/>
</dbReference>
<dbReference type="PANTHER" id="PTHR10746">
    <property type="entry name" value="50S RIBOSOMAL PROTEIN L4"/>
    <property type="match status" value="1"/>
</dbReference>
<comment type="similarity">
    <text evidence="1 7">Belongs to the universal ribosomal protein uL4 family.</text>
</comment>
<keyword evidence="4 7" id="KW-0689">Ribosomal protein</keyword>
<gene>
    <name evidence="7 9" type="primary">rplD</name>
    <name evidence="9" type="ORF">FEI13_11105</name>
</gene>
<evidence type="ECO:0000313" key="9">
    <source>
        <dbReference type="EMBL" id="TLF49493.1"/>
    </source>
</evidence>
<keyword evidence="5 7" id="KW-0687">Ribonucleoprotein</keyword>
<dbReference type="RefSeq" id="WP_138181603.1">
    <property type="nucleotide sequence ID" value="NZ_VBUI01000016.1"/>
</dbReference>
<dbReference type="InterPro" id="IPR002136">
    <property type="entry name" value="Ribosomal_uL4"/>
</dbReference>
<dbReference type="GO" id="GO:0005840">
    <property type="term" value="C:ribosome"/>
    <property type="evidence" value="ECO:0007669"/>
    <property type="project" value="UniProtKB-KW"/>
</dbReference>
<evidence type="ECO:0000313" key="10">
    <source>
        <dbReference type="Proteomes" id="UP000306973"/>
    </source>
</evidence>
<comment type="function">
    <text evidence="7">One of the primary rRNA binding proteins, this protein initially binds near the 5'-end of the 23S rRNA. It is important during the early stages of 50S assembly. It makes multiple contacts with different domains of the 23S rRNA in the assembled 50S subunit and ribosome.</text>
</comment>
<dbReference type="FunFam" id="3.40.1370.10:FF:000001">
    <property type="entry name" value="50S ribosomal protein L4"/>
    <property type="match status" value="1"/>
</dbReference>
<dbReference type="GO" id="GO:0003735">
    <property type="term" value="F:structural constituent of ribosome"/>
    <property type="evidence" value="ECO:0007669"/>
    <property type="project" value="InterPro"/>
</dbReference>
<dbReference type="Gene3D" id="3.40.1370.10">
    <property type="match status" value="1"/>
</dbReference>
<feature type="compositionally biased region" description="Basic residues" evidence="8">
    <location>
        <begin position="56"/>
        <end position="67"/>
    </location>
</feature>
<dbReference type="NCBIfam" id="TIGR03953">
    <property type="entry name" value="rplD_bact"/>
    <property type="match status" value="1"/>
</dbReference>
<dbReference type="SUPFAM" id="SSF52166">
    <property type="entry name" value="Ribosomal protein L4"/>
    <property type="match status" value="1"/>
</dbReference>
<dbReference type="HAMAP" id="MF_01328_B">
    <property type="entry name" value="Ribosomal_uL4_B"/>
    <property type="match status" value="1"/>
</dbReference>
<dbReference type="AlphaFoldDB" id="A0A5R8MFJ4"/>
<dbReference type="Pfam" id="PF00573">
    <property type="entry name" value="Ribosomal_L4"/>
    <property type="match status" value="1"/>
</dbReference>
<evidence type="ECO:0000256" key="5">
    <source>
        <dbReference type="ARBA" id="ARBA00023274"/>
    </source>
</evidence>
<comment type="function">
    <text evidence="7">Forms part of the polypeptide exit tunnel.</text>
</comment>
<comment type="caution">
    <text evidence="9">The sequence shown here is derived from an EMBL/GenBank/DDBJ whole genome shotgun (WGS) entry which is preliminary data.</text>
</comment>
<dbReference type="InterPro" id="IPR023574">
    <property type="entry name" value="Ribosomal_uL4_dom_sf"/>
</dbReference>
<keyword evidence="2 7" id="KW-0699">rRNA-binding</keyword>
<protein>
    <recommendedName>
        <fullName evidence="6 7">Large ribosomal subunit protein uL4</fullName>
    </recommendedName>
</protein>
<evidence type="ECO:0000256" key="1">
    <source>
        <dbReference type="ARBA" id="ARBA00010528"/>
    </source>
</evidence>
<evidence type="ECO:0000256" key="6">
    <source>
        <dbReference type="ARBA" id="ARBA00035244"/>
    </source>
</evidence>